<proteinExistence type="predicted"/>
<gene>
    <name evidence="1" type="ORF">A4U43_C01F19220</name>
</gene>
<evidence type="ECO:0000313" key="2">
    <source>
        <dbReference type="Proteomes" id="UP000243459"/>
    </source>
</evidence>
<organism evidence="1 2">
    <name type="scientific">Asparagus officinalis</name>
    <name type="common">Garden asparagus</name>
    <dbReference type="NCBI Taxonomy" id="4686"/>
    <lineage>
        <taxon>Eukaryota</taxon>
        <taxon>Viridiplantae</taxon>
        <taxon>Streptophyta</taxon>
        <taxon>Embryophyta</taxon>
        <taxon>Tracheophyta</taxon>
        <taxon>Spermatophyta</taxon>
        <taxon>Magnoliopsida</taxon>
        <taxon>Liliopsida</taxon>
        <taxon>Asparagales</taxon>
        <taxon>Asparagaceae</taxon>
        <taxon>Asparagoideae</taxon>
        <taxon>Asparagus</taxon>
    </lineage>
</organism>
<reference evidence="2" key="1">
    <citation type="journal article" date="2017" name="Nat. Commun.">
        <title>The asparagus genome sheds light on the origin and evolution of a young Y chromosome.</title>
        <authorList>
            <person name="Harkess A."/>
            <person name="Zhou J."/>
            <person name="Xu C."/>
            <person name="Bowers J.E."/>
            <person name="Van der Hulst R."/>
            <person name="Ayyampalayam S."/>
            <person name="Mercati F."/>
            <person name="Riccardi P."/>
            <person name="McKain M.R."/>
            <person name="Kakrana A."/>
            <person name="Tang H."/>
            <person name="Ray J."/>
            <person name="Groenendijk J."/>
            <person name="Arikit S."/>
            <person name="Mathioni S.M."/>
            <person name="Nakano M."/>
            <person name="Shan H."/>
            <person name="Telgmann-Rauber A."/>
            <person name="Kanno A."/>
            <person name="Yue Z."/>
            <person name="Chen H."/>
            <person name="Li W."/>
            <person name="Chen Y."/>
            <person name="Xu X."/>
            <person name="Zhang Y."/>
            <person name="Luo S."/>
            <person name="Chen H."/>
            <person name="Gao J."/>
            <person name="Mao Z."/>
            <person name="Pires J.C."/>
            <person name="Luo M."/>
            <person name="Kudrna D."/>
            <person name="Wing R.A."/>
            <person name="Meyers B.C."/>
            <person name="Yi K."/>
            <person name="Kong H."/>
            <person name="Lavrijsen P."/>
            <person name="Sunseri F."/>
            <person name="Falavigna A."/>
            <person name="Ye Y."/>
            <person name="Leebens-Mack J.H."/>
            <person name="Chen G."/>
        </authorList>
    </citation>
    <scope>NUCLEOTIDE SEQUENCE [LARGE SCALE GENOMIC DNA]</scope>
    <source>
        <strain evidence="2">cv. DH0086</strain>
    </source>
</reference>
<dbReference type="Proteomes" id="UP000243459">
    <property type="component" value="Chromosome 1"/>
</dbReference>
<evidence type="ECO:0000313" key="1">
    <source>
        <dbReference type="EMBL" id="ONK80563.1"/>
    </source>
</evidence>
<name>A0A5P1FSB1_ASPOF</name>
<dbReference type="AlphaFoldDB" id="A0A5P1FSB1"/>
<accession>A0A5P1FSB1</accession>
<dbReference type="EMBL" id="CM007381">
    <property type="protein sequence ID" value="ONK80563.1"/>
    <property type="molecule type" value="Genomic_DNA"/>
</dbReference>
<sequence length="110" mass="12361">MESGCSRRSPWYELLRRWWCDKLYKLSNKGKIYGEPRWKMHHSEGRLSYATFKLGLDLDKGGDKVASVRAQGGGGVSGLGTGPYGSELRLQWPSWDERQAAALLGLESDL</sequence>
<protein>
    <submittedName>
        <fullName evidence="1">Uncharacterized protein</fullName>
    </submittedName>
</protein>
<dbReference type="Gramene" id="ONK80563">
    <property type="protein sequence ID" value="ONK80563"/>
    <property type="gene ID" value="A4U43_C01F19220"/>
</dbReference>
<keyword evidence="2" id="KW-1185">Reference proteome</keyword>